<accession>A0ABD5REI1</accession>
<keyword evidence="1" id="KW-0812">Transmembrane</keyword>
<dbReference type="EC" id="1.13.11.63" evidence="1"/>
<dbReference type="GO" id="GO:0005506">
    <property type="term" value="F:iron ion binding"/>
    <property type="evidence" value="ECO:0007669"/>
    <property type="project" value="UniProtKB-UniRule"/>
</dbReference>
<protein>
    <recommendedName>
        <fullName evidence="1">Probable beta-carotene 15,15'-dioxygenase</fullName>
        <ecNumber evidence="1">1.13.11.63</ecNumber>
    </recommendedName>
</protein>
<feature type="binding site" evidence="1">
    <location>
        <position position="270"/>
    </location>
    <ligand>
        <name>Fe cation</name>
        <dbReference type="ChEBI" id="CHEBI:24875"/>
    </ligand>
</feature>
<sequence length="358" mass="38199">MSVAERLPPALERHLTAAVVRPSVAAIAVATLLVTLLPPLPVEVRYAPFVVSVLLFGLPHGAVDHLVPGRMLGQGGYALRPLLAVLGVYTLLGGLYLVAWYVVPVAAAVFFVLLTWFHWGQGDVYAMLAFERAGHLQSRAERALALVVRGGLPMLVPLVGFPGEYRAVAEAWVRLFAPESVSALAPFFTTGARTGVAVGFLAVTLLSLGAGLWRVRAGQRGAGTDAEDGELRRGWLRDAGEVALLWLFFLLVPPILAIGLYFTLWHALRHIARLVVVDDPGASALAAGDYLGALVRFARDATPATVGALLFFAGLYLAVPTAPGDRAGLLGLYLVGIAVLTLPHVAVVTWMDLRQDVW</sequence>
<feature type="transmembrane region" description="Helical" evidence="1">
    <location>
        <begin position="79"/>
        <end position="102"/>
    </location>
</feature>
<evidence type="ECO:0000313" key="3">
    <source>
        <dbReference type="Proteomes" id="UP001596201"/>
    </source>
</evidence>
<keyword evidence="3" id="KW-1185">Reference proteome</keyword>
<keyword evidence="1" id="KW-1133">Transmembrane helix</keyword>
<dbReference type="RefSeq" id="WP_227230699.1">
    <property type="nucleotide sequence ID" value="NZ_JAJCVJ010000002.1"/>
</dbReference>
<feature type="binding site" evidence="1">
    <location>
        <position position="60"/>
    </location>
    <ligand>
        <name>Fe cation</name>
        <dbReference type="ChEBI" id="CHEBI:24875"/>
    </ligand>
</feature>
<feature type="transmembrane region" description="Helical" evidence="1">
    <location>
        <begin position="331"/>
        <end position="351"/>
    </location>
</feature>
<proteinExistence type="inferred from homology"/>
<dbReference type="Proteomes" id="UP001596201">
    <property type="component" value="Unassembled WGS sequence"/>
</dbReference>
<evidence type="ECO:0000256" key="1">
    <source>
        <dbReference type="HAMAP-Rule" id="MF_02093"/>
    </source>
</evidence>
<dbReference type="NCBIfam" id="TIGR03753">
    <property type="entry name" value="blh_monoox"/>
    <property type="match status" value="1"/>
</dbReference>
<comment type="catalytic activity">
    <reaction evidence="1">
        <text>all-trans-beta-carotene + O2 = 2 all-trans-retinal</text>
        <dbReference type="Rhea" id="RHEA:32887"/>
        <dbReference type="ChEBI" id="CHEBI:15379"/>
        <dbReference type="ChEBI" id="CHEBI:17579"/>
        <dbReference type="ChEBI" id="CHEBI:17898"/>
        <dbReference type="EC" id="1.13.11.63"/>
    </reaction>
</comment>
<gene>
    <name evidence="2" type="ORF">ACFPJ5_15955</name>
</gene>
<keyword evidence="1" id="KW-0472">Membrane</keyword>
<feature type="transmembrane region" description="Helical" evidence="1">
    <location>
        <begin position="20"/>
        <end position="40"/>
    </location>
</feature>
<feature type="binding site" evidence="1">
    <location>
        <position position="118"/>
    </location>
    <ligand>
        <name>Fe cation</name>
        <dbReference type="ChEBI" id="CHEBI:24875"/>
    </ligand>
</feature>
<dbReference type="HAMAP" id="MF_02093">
    <property type="entry name" value="Beta_carotene_diox"/>
    <property type="match status" value="1"/>
</dbReference>
<feature type="transmembrane region" description="Helical" evidence="1">
    <location>
        <begin position="183"/>
        <end position="210"/>
    </location>
</feature>
<dbReference type="InterPro" id="IPR022270">
    <property type="entry name" value="Blh_diox"/>
</dbReference>
<comment type="cofactor">
    <cofactor evidence="1">
        <name>Fe(2+)</name>
        <dbReference type="ChEBI" id="CHEBI:29033"/>
    </cofactor>
</comment>
<dbReference type="GO" id="GO:0005886">
    <property type="term" value="C:plasma membrane"/>
    <property type="evidence" value="ECO:0007669"/>
    <property type="project" value="UniProtKB-SubCell"/>
</dbReference>
<dbReference type="Pfam" id="PF15461">
    <property type="entry name" value="BCD"/>
    <property type="match status" value="1"/>
</dbReference>
<dbReference type="EMBL" id="JBHSKX010000002">
    <property type="protein sequence ID" value="MFC5368424.1"/>
    <property type="molecule type" value="Genomic_DNA"/>
</dbReference>
<feature type="transmembrane region" description="Helical" evidence="1">
    <location>
        <begin position="301"/>
        <end position="319"/>
    </location>
</feature>
<keyword evidence="1" id="KW-0560">Oxidoreductase</keyword>
<comment type="subcellular location">
    <subcellularLocation>
        <location evidence="1">Cell membrane</location>
        <topology evidence="1">Multi-pass membrane protein</topology>
    </subcellularLocation>
</comment>
<feature type="binding site" evidence="1">
    <location>
        <position position="266"/>
    </location>
    <ligand>
        <name>Fe cation</name>
        <dbReference type="ChEBI" id="CHEBI:24875"/>
    </ligand>
</feature>
<keyword evidence="1" id="KW-1003">Cell membrane</keyword>
<comment type="function">
    <text evidence="1">Catalyzes the cleavage of beta-carotene at its central double bond (15,15') to yield two molecules of all-trans-retinal.</text>
</comment>
<dbReference type="AlphaFoldDB" id="A0ABD5REI1"/>
<keyword evidence="1" id="KW-0223">Dioxygenase</keyword>
<feature type="transmembrane region" description="Helical" evidence="1">
    <location>
        <begin position="46"/>
        <end position="67"/>
    </location>
</feature>
<dbReference type="GO" id="GO:0010436">
    <property type="term" value="F:carotenoid dioxygenase activity"/>
    <property type="evidence" value="ECO:0007669"/>
    <property type="project" value="UniProtKB-UniRule"/>
</dbReference>
<keyword evidence="1" id="KW-0479">Metal-binding</keyword>
<keyword evidence="1" id="KW-0408">Iron</keyword>
<reference evidence="2 3" key="1">
    <citation type="journal article" date="2019" name="Int. J. Syst. Evol. Microbiol.">
        <title>The Global Catalogue of Microorganisms (GCM) 10K type strain sequencing project: providing services to taxonomists for standard genome sequencing and annotation.</title>
        <authorList>
            <consortium name="The Broad Institute Genomics Platform"/>
            <consortium name="The Broad Institute Genome Sequencing Center for Infectious Disease"/>
            <person name="Wu L."/>
            <person name="Ma J."/>
        </authorList>
    </citation>
    <scope>NUCLEOTIDE SEQUENCE [LARGE SCALE GENOMIC DNA]</scope>
    <source>
        <strain evidence="2 3">CGMCC 1.12237</strain>
    </source>
</reference>
<comment type="caution">
    <text evidence="2">The sequence shown here is derived from an EMBL/GenBank/DDBJ whole genome shotgun (WGS) entry which is preliminary data.</text>
</comment>
<name>A0ABD5REI1_9EURY</name>
<comment type="similarity">
    <text evidence="1">Belongs to the Brp/Blh beta-carotene diooxygenase family.</text>
</comment>
<feature type="transmembrane region" description="Helical" evidence="1">
    <location>
        <begin position="242"/>
        <end position="264"/>
    </location>
</feature>
<dbReference type="GO" id="GO:0003834">
    <property type="term" value="F:beta-carotene 15,15'-dioxygenase activity"/>
    <property type="evidence" value="ECO:0007669"/>
    <property type="project" value="UniProtKB-EC"/>
</dbReference>
<dbReference type="GO" id="GO:0016121">
    <property type="term" value="P:carotene catabolic process"/>
    <property type="evidence" value="ECO:0007669"/>
    <property type="project" value="UniProtKB-UniRule"/>
</dbReference>
<evidence type="ECO:0000313" key="2">
    <source>
        <dbReference type="EMBL" id="MFC5368424.1"/>
    </source>
</evidence>
<organism evidence="2 3">
    <name type="scientific">Salinirubrum litoreum</name>
    <dbReference type="NCBI Taxonomy" id="1126234"/>
    <lineage>
        <taxon>Archaea</taxon>
        <taxon>Methanobacteriati</taxon>
        <taxon>Methanobacteriota</taxon>
        <taxon>Stenosarchaea group</taxon>
        <taxon>Halobacteria</taxon>
        <taxon>Halobacteriales</taxon>
        <taxon>Haloferacaceae</taxon>
        <taxon>Salinirubrum</taxon>
    </lineage>
</organism>
<feature type="transmembrane region" description="Helical" evidence="1">
    <location>
        <begin position="108"/>
        <end position="130"/>
    </location>
</feature>